<evidence type="ECO:0000259" key="13">
    <source>
        <dbReference type="Pfam" id="PF13632"/>
    </source>
</evidence>
<keyword evidence="8" id="KW-0808">Transferase</keyword>
<sequence>MSALARPRGALLIGLRALALGLAALAGIGAFVLFIQFGQADGLQTLDVVRALLILISTLWLAWGAVQALIGLTSRAEPPPRVDPHARIQGRTVVLVPVYNEDPVSTFSRVAAMDASLAATGDDAEVHFAILSDTRKDDIAQREVQVFAHLVEERDALGRFFYRRRTNNVGKKAGNIEDFITRSGAAYDFALILDADSLMEGETILQMIRRIEAEPRLGLLQTLPKVVRGRSRFARAMQFSASFFSPVFARGLAMLQGRTGPFWGHNAIVRTRAFAESCGLPALKGQPPFGGHVMSHDYVEAALLARNGWLVRLDDDLEGSFEEGPENIVDHAKRDRRWCQGNLQHARIIGAPGLRGWSRFVFAQGIMAYIAPLFWLGFLVASVAAPLFMPPPDYFPEPYWPFPYFPPSEASKAIGLAIGIFGLLLVPKLLIAARATMNGTARGFGGGNIAFASTLSELLFSSLTAPVLLAFATRSVFQVLFGADGGWPTNNRGDGRLSVADGFTAAWWIVAIGAAGLAVTWWLAPGLLFWLLPVGLPMIAAPWLISWSSQPSRSQLMLVPSEIETPRILRLHDAIFTRWENAFPTPEGDRAGFADAPHRSPAHA</sequence>
<evidence type="ECO:0000256" key="9">
    <source>
        <dbReference type="ARBA" id="ARBA00022692"/>
    </source>
</evidence>
<evidence type="ECO:0000256" key="3">
    <source>
        <dbReference type="ARBA" id="ARBA00009337"/>
    </source>
</evidence>
<evidence type="ECO:0000256" key="8">
    <source>
        <dbReference type="ARBA" id="ARBA00022679"/>
    </source>
</evidence>
<protein>
    <recommendedName>
        <fullName evidence="4">Glucans biosynthesis glucosyltransferase H</fullName>
    </recommendedName>
</protein>
<keyword evidence="15" id="KW-1185">Reference proteome</keyword>
<dbReference type="Pfam" id="PF13632">
    <property type="entry name" value="Glyco_trans_2_3"/>
    <property type="match status" value="1"/>
</dbReference>
<comment type="similarity">
    <text evidence="3">Belongs to the glycosyltransferase 2 family. OpgH subfamily.</text>
</comment>
<dbReference type="RefSeq" id="WP_083080223.1">
    <property type="nucleotide sequence ID" value="NZ_CP053562.1"/>
</dbReference>
<dbReference type="PANTHER" id="PTHR43867">
    <property type="entry name" value="CELLULOSE SYNTHASE CATALYTIC SUBUNIT A [UDP-FORMING]"/>
    <property type="match status" value="1"/>
</dbReference>
<proteinExistence type="inferred from homology"/>
<dbReference type="NCBIfam" id="NF003958">
    <property type="entry name" value="PRK05454.2-1"/>
    <property type="match status" value="1"/>
</dbReference>
<dbReference type="EMBL" id="CP053562">
    <property type="protein sequence ID" value="QPZ89788.1"/>
    <property type="molecule type" value="Genomic_DNA"/>
</dbReference>
<dbReference type="InterPro" id="IPR050321">
    <property type="entry name" value="Glycosyltr_2/OpgH_subfam"/>
</dbReference>
<dbReference type="NCBIfam" id="NF003959">
    <property type="entry name" value="PRK05454.2-2"/>
    <property type="match status" value="1"/>
</dbReference>
<organism evidence="14 15">
    <name type="scientific">Thioclava electrotropha</name>
    <dbReference type="NCBI Taxonomy" id="1549850"/>
    <lineage>
        <taxon>Bacteria</taxon>
        <taxon>Pseudomonadati</taxon>
        <taxon>Pseudomonadota</taxon>
        <taxon>Alphaproteobacteria</taxon>
        <taxon>Rhodobacterales</taxon>
        <taxon>Paracoccaceae</taxon>
        <taxon>Thioclava</taxon>
    </lineage>
</organism>
<evidence type="ECO:0000256" key="5">
    <source>
        <dbReference type="ARBA" id="ARBA00022475"/>
    </source>
</evidence>
<evidence type="ECO:0000256" key="2">
    <source>
        <dbReference type="ARBA" id="ARBA00005001"/>
    </source>
</evidence>
<feature type="transmembrane region" description="Helical" evidence="12">
    <location>
        <begin position="528"/>
        <end position="547"/>
    </location>
</feature>
<keyword evidence="5" id="KW-1003">Cell membrane</keyword>
<reference evidence="14 15" key="1">
    <citation type="submission" date="2020-05" db="EMBL/GenBank/DDBJ databases">
        <title>Thioclava electrotropha strain Elox9 finished genome.</title>
        <authorList>
            <person name="Rowe A.R."/>
            <person name="Wilbanks E.G."/>
        </authorList>
    </citation>
    <scope>NUCLEOTIDE SEQUENCE [LARGE SCALE GENOMIC DNA]</scope>
    <source>
        <strain evidence="14 15">Elox9</strain>
    </source>
</reference>
<dbReference type="PANTHER" id="PTHR43867:SF5">
    <property type="entry name" value="GLUCANS BIOSYNTHESIS GLUCOSYLTRANSFERASE H"/>
    <property type="match status" value="1"/>
</dbReference>
<keyword evidence="7" id="KW-0328">Glycosyltransferase</keyword>
<dbReference type="Proteomes" id="UP000192422">
    <property type="component" value="Chromosome"/>
</dbReference>
<dbReference type="SUPFAM" id="SSF53448">
    <property type="entry name" value="Nucleotide-diphospho-sugar transferases"/>
    <property type="match status" value="1"/>
</dbReference>
<keyword evidence="9 12" id="KW-0812">Transmembrane</keyword>
<evidence type="ECO:0000256" key="11">
    <source>
        <dbReference type="ARBA" id="ARBA00023136"/>
    </source>
</evidence>
<feature type="transmembrane region" description="Helical" evidence="12">
    <location>
        <begin position="499"/>
        <end position="522"/>
    </location>
</feature>
<dbReference type="InterPro" id="IPR001173">
    <property type="entry name" value="Glyco_trans_2-like"/>
</dbReference>
<dbReference type="Gene3D" id="3.90.550.10">
    <property type="entry name" value="Spore Coat Polysaccharide Biosynthesis Protein SpsA, Chain A"/>
    <property type="match status" value="1"/>
</dbReference>
<evidence type="ECO:0000256" key="6">
    <source>
        <dbReference type="ARBA" id="ARBA00022519"/>
    </source>
</evidence>
<dbReference type="InterPro" id="IPR029044">
    <property type="entry name" value="Nucleotide-diphossugar_trans"/>
</dbReference>
<feature type="transmembrane region" description="Helical" evidence="12">
    <location>
        <begin position="366"/>
        <end position="390"/>
    </location>
</feature>
<feature type="transmembrane region" description="Helical" evidence="12">
    <location>
        <begin position="12"/>
        <end position="37"/>
    </location>
</feature>
<comment type="subcellular location">
    <subcellularLocation>
        <location evidence="1">Cell inner membrane</location>
        <topology evidence="1">Multi-pass membrane protein</topology>
    </subcellularLocation>
</comment>
<comment type="pathway">
    <text evidence="2">Glycan metabolism; osmoregulated periplasmic glucan (OPG) biosynthesis.</text>
</comment>
<gene>
    <name evidence="14" type="primary">mdoH</name>
    <name evidence="14" type="ORF">AKL02_002050</name>
</gene>
<evidence type="ECO:0000313" key="14">
    <source>
        <dbReference type="EMBL" id="QPZ89788.1"/>
    </source>
</evidence>
<evidence type="ECO:0000256" key="7">
    <source>
        <dbReference type="ARBA" id="ARBA00022676"/>
    </source>
</evidence>
<feature type="domain" description="Glycosyltransferase 2-like" evidence="13">
    <location>
        <begin position="191"/>
        <end position="389"/>
    </location>
</feature>
<evidence type="ECO:0000256" key="10">
    <source>
        <dbReference type="ARBA" id="ARBA00022989"/>
    </source>
</evidence>
<keyword evidence="10 12" id="KW-1133">Transmembrane helix</keyword>
<evidence type="ECO:0000256" key="4">
    <source>
        <dbReference type="ARBA" id="ARBA00020585"/>
    </source>
</evidence>
<dbReference type="NCBIfam" id="NF003962">
    <property type="entry name" value="PRK05454.2-5"/>
    <property type="match status" value="1"/>
</dbReference>
<accession>A0ABX6YR80</accession>
<feature type="transmembrane region" description="Helical" evidence="12">
    <location>
        <begin position="410"/>
        <end position="431"/>
    </location>
</feature>
<feature type="transmembrane region" description="Helical" evidence="12">
    <location>
        <begin position="49"/>
        <end position="72"/>
    </location>
</feature>
<name>A0ABX6YR80_9RHOB</name>
<evidence type="ECO:0000256" key="12">
    <source>
        <dbReference type="SAM" id="Phobius"/>
    </source>
</evidence>
<keyword evidence="11 12" id="KW-0472">Membrane</keyword>
<evidence type="ECO:0000313" key="15">
    <source>
        <dbReference type="Proteomes" id="UP000192422"/>
    </source>
</evidence>
<keyword evidence="6" id="KW-0997">Cell inner membrane</keyword>
<evidence type="ECO:0000256" key="1">
    <source>
        <dbReference type="ARBA" id="ARBA00004429"/>
    </source>
</evidence>